<dbReference type="InterPro" id="IPR008250">
    <property type="entry name" value="ATPase_P-typ_transduc_dom_A_sf"/>
</dbReference>
<feature type="domain" description="P-type ATPase A" evidence="2">
    <location>
        <begin position="291"/>
        <end position="334"/>
    </location>
</feature>
<gene>
    <name evidence="3" type="primary">LCA1</name>
    <name evidence="3" type="ORF">MA16_Dca021903</name>
</gene>
<evidence type="ECO:0000259" key="2">
    <source>
        <dbReference type="Pfam" id="PF00122"/>
    </source>
</evidence>
<dbReference type="SUPFAM" id="SSF81653">
    <property type="entry name" value="Calcium ATPase, transduction domain A"/>
    <property type="match status" value="1"/>
</dbReference>
<dbReference type="Proteomes" id="UP000233837">
    <property type="component" value="Unassembled WGS sequence"/>
</dbReference>
<keyword evidence="4" id="KW-1185">Reference proteome</keyword>
<reference evidence="3 4" key="1">
    <citation type="journal article" date="2016" name="Sci. Rep.">
        <title>The Dendrobium catenatum Lindl. genome sequence provides insights into polysaccharide synthase, floral development and adaptive evolution.</title>
        <authorList>
            <person name="Zhang G.Q."/>
            <person name="Xu Q."/>
            <person name="Bian C."/>
            <person name="Tsai W.C."/>
            <person name="Yeh C.M."/>
            <person name="Liu K.W."/>
            <person name="Yoshida K."/>
            <person name="Zhang L.S."/>
            <person name="Chang S.B."/>
            <person name="Chen F."/>
            <person name="Shi Y."/>
            <person name="Su Y.Y."/>
            <person name="Zhang Y.Q."/>
            <person name="Chen L.J."/>
            <person name="Yin Y."/>
            <person name="Lin M."/>
            <person name="Huang H."/>
            <person name="Deng H."/>
            <person name="Wang Z.W."/>
            <person name="Zhu S.L."/>
            <person name="Zhao X."/>
            <person name="Deng C."/>
            <person name="Niu S.C."/>
            <person name="Huang J."/>
            <person name="Wang M."/>
            <person name="Liu G.H."/>
            <person name="Yang H.J."/>
            <person name="Xiao X.J."/>
            <person name="Hsiao Y.Y."/>
            <person name="Wu W.L."/>
            <person name="Chen Y.Y."/>
            <person name="Mitsuda N."/>
            <person name="Ohme-Takagi M."/>
            <person name="Luo Y.B."/>
            <person name="Van de Peer Y."/>
            <person name="Liu Z.J."/>
        </authorList>
    </citation>
    <scope>NUCLEOTIDE SEQUENCE [LARGE SCALE GENOMIC DNA]</scope>
    <source>
        <tissue evidence="3">The whole plant</tissue>
    </source>
</reference>
<dbReference type="InterPro" id="IPR023298">
    <property type="entry name" value="ATPase_P-typ_TM_dom_sf"/>
</dbReference>
<dbReference type="EMBL" id="KZ502736">
    <property type="protein sequence ID" value="PKU73574.1"/>
    <property type="molecule type" value="Genomic_DNA"/>
</dbReference>
<dbReference type="Gene3D" id="1.20.1110.10">
    <property type="entry name" value="Calcium-transporting ATPase, transmembrane domain"/>
    <property type="match status" value="1"/>
</dbReference>
<dbReference type="InterPro" id="IPR059000">
    <property type="entry name" value="ATPase_P-type_domA"/>
</dbReference>
<reference evidence="3 4" key="2">
    <citation type="journal article" date="2017" name="Nature">
        <title>The Apostasia genome and the evolution of orchids.</title>
        <authorList>
            <person name="Zhang G.Q."/>
            <person name="Liu K.W."/>
            <person name="Li Z."/>
            <person name="Lohaus R."/>
            <person name="Hsiao Y.Y."/>
            <person name="Niu S.C."/>
            <person name="Wang J.Y."/>
            <person name="Lin Y.C."/>
            <person name="Xu Q."/>
            <person name="Chen L.J."/>
            <person name="Yoshida K."/>
            <person name="Fujiwara S."/>
            <person name="Wang Z.W."/>
            <person name="Zhang Y.Q."/>
            <person name="Mitsuda N."/>
            <person name="Wang M."/>
            <person name="Liu G.H."/>
            <person name="Pecoraro L."/>
            <person name="Huang H.X."/>
            <person name="Xiao X.J."/>
            <person name="Lin M."/>
            <person name="Wu X.Y."/>
            <person name="Wu W.L."/>
            <person name="Chen Y.Y."/>
            <person name="Chang S.B."/>
            <person name="Sakamoto S."/>
            <person name="Ohme-Takagi M."/>
            <person name="Yagi M."/>
            <person name="Zeng S.J."/>
            <person name="Shen C.Y."/>
            <person name="Yeh C.M."/>
            <person name="Luo Y.B."/>
            <person name="Tsai W.C."/>
            <person name="Van de Peer Y."/>
            <person name="Liu Z.J."/>
        </authorList>
    </citation>
    <scope>NUCLEOTIDE SEQUENCE [LARGE SCALE GENOMIC DNA]</scope>
    <source>
        <tissue evidence="3">The whole plant</tissue>
    </source>
</reference>
<feature type="transmembrane region" description="Helical" evidence="1">
    <location>
        <begin position="258"/>
        <end position="276"/>
    </location>
</feature>
<feature type="transmembrane region" description="Helical" evidence="1">
    <location>
        <begin position="230"/>
        <end position="246"/>
    </location>
</feature>
<sequence length="344" mass="38059">MAHVDALVILDNQSPILDGVMAHMGCSNLNVSTSVGEDVEIEEVLGDDPISLCSEEAGVLVGLLSPDQLHNSPLVILQFLVDVLIFVISNVGLVVHLAKNNVRSQCDWLEEDIFLRDGEDIQETMMKQVFCKPLGRSWLGLQPRWFCGLLAIFFSSLDGPKLDNPGRTVAEGRDLRRAIVRRGRRQRSSGFSGRLGSRGGSKVGLFHKNSIQMFVGRGGRSQFLLNRKEILLVAAFISFVLAYLQGSESGHSGFEVYVEPVVIILILILNAVVGVWQESNAEKALEALKEMQYENAKVFRDGYFVPDLPARELVPGDIVELRVGDKVPADKRIAALKKNFYLKN</sequence>
<keyword evidence="1" id="KW-0472">Membrane</keyword>
<evidence type="ECO:0000313" key="3">
    <source>
        <dbReference type="EMBL" id="PKU73574.1"/>
    </source>
</evidence>
<protein>
    <submittedName>
        <fullName evidence="3">Calcium-transporting ATPase, endoplasmic reticulum-type</fullName>
    </submittedName>
</protein>
<evidence type="ECO:0000313" key="4">
    <source>
        <dbReference type="Proteomes" id="UP000233837"/>
    </source>
</evidence>
<dbReference type="AlphaFoldDB" id="A0A2I0WD29"/>
<feature type="transmembrane region" description="Helical" evidence="1">
    <location>
        <begin position="74"/>
        <end position="95"/>
    </location>
</feature>
<dbReference type="STRING" id="906689.A0A2I0WD29"/>
<evidence type="ECO:0000256" key="1">
    <source>
        <dbReference type="SAM" id="Phobius"/>
    </source>
</evidence>
<keyword evidence="1" id="KW-1133">Transmembrane helix</keyword>
<dbReference type="Gene3D" id="2.70.150.10">
    <property type="entry name" value="Calcium-transporting ATPase, cytoplasmic transduction domain A"/>
    <property type="match status" value="1"/>
</dbReference>
<proteinExistence type="predicted"/>
<keyword evidence="1" id="KW-0812">Transmembrane</keyword>
<dbReference type="SUPFAM" id="SSF81665">
    <property type="entry name" value="Calcium ATPase, transmembrane domain M"/>
    <property type="match status" value="1"/>
</dbReference>
<dbReference type="Pfam" id="PF00122">
    <property type="entry name" value="E1-E2_ATPase"/>
    <property type="match status" value="1"/>
</dbReference>
<dbReference type="PANTHER" id="PTHR42861">
    <property type="entry name" value="CALCIUM-TRANSPORTING ATPASE"/>
    <property type="match status" value="1"/>
</dbReference>
<name>A0A2I0WD29_9ASPA</name>
<accession>A0A2I0WD29</accession>
<organism evidence="3 4">
    <name type="scientific">Dendrobium catenatum</name>
    <dbReference type="NCBI Taxonomy" id="906689"/>
    <lineage>
        <taxon>Eukaryota</taxon>
        <taxon>Viridiplantae</taxon>
        <taxon>Streptophyta</taxon>
        <taxon>Embryophyta</taxon>
        <taxon>Tracheophyta</taxon>
        <taxon>Spermatophyta</taxon>
        <taxon>Magnoliopsida</taxon>
        <taxon>Liliopsida</taxon>
        <taxon>Asparagales</taxon>
        <taxon>Orchidaceae</taxon>
        <taxon>Epidendroideae</taxon>
        <taxon>Malaxideae</taxon>
        <taxon>Dendrobiinae</taxon>
        <taxon>Dendrobium</taxon>
    </lineage>
</organism>